<proteinExistence type="predicted"/>
<protein>
    <recommendedName>
        <fullName evidence="2">R3H domain-containing protein</fullName>
    </recommendedName>
</protein>
<feature type="region of interest" description="Disordered" evidence="1">
    <location>
        <begin position="522"/>
        <end position="553"/>
    </location>
</feature>
<evidence type="ECO:0000313" key="4">
    <source>
        <dbReference type="Proteomes" id="UP001178507"/>
    </source>
</evidence>
<feature type="compositionally biased region" description="Acidic residues" evidence="1">
    <location>
        <begin position="311"/>
        <end position="327"/>
    </location>
</feature>
<evidence type="ECO:0000313" key="3">
    <source>
        <dbReference type="EMBL" id="CAJ1396830.1"/>
    </source>
</evidence>
<dbReference type="PROSITE" id="PS51061">
    <property type="entry name" value="R3H"/>
    <property type="match status" value="1"/>
</dbReference>
<accession>A0AA36N346</accession>
<feature type="compositionally biased region" description="Basic and acidic residues" evidence="1">
    <location>
        <begin position="262"/>
        <end position="275"/>
    </location>
</feature>
<organism evidence="3 4">
    <name type="scientific">Effrenium voratum</name>
    <dbReference type="NCBI Taxonomy" id="2562239"/>
    <lineage>
        <taxon>Eukaryota</taxon>
        <taxon>Sar</taxon>
        <taxon>Alveolata</taxon>
        <taxon>Dinophyceae</taxon>
        <taxon>Suessiales</taxon>
        <taxon>Symbiodiniaceae</taxon>
        <taxon>Effrenium</taxon>
    </lineage>
</organism>
<feature type="compositionally biased region" description="Basic residues" evidence="1">
    <location>
        <begin position="522"/>
        <end position="539"/>
    </location>
</feature>
<dbReference type="InterPro" id="IPR036867">
    <property type="entry name" value="R3H_dom_sf"/>
</dbReference>
<dbReference type="Gene3D" id="1.10.238.10">
    <property type="entry name" value="EF-hand"/>
    <property type="match status" value="1"/>
</dbReference>
<dbReference type="Pfam" id="PF01424">
    <property type="entry name" value="R3H"/>
    <property type="match status" value="1"/>
</dbReference>
<feature type="domain" description="R3H" evidence="2">
    <location>
        <begin position="658"/>
        <end position="731"/>
    </location>
</feature>
<dbReference type="SMART" id="SM00393">
    <property type="entry name" value="R3H"/>
    <property type="match status" value="1"/>
</dbReference>
<feature type="region of interest" description="Disordered" evidence="1">
    <location>
        <begin position="188"/>
        <end position="331"/>
    </location>
</feature>
<dbReference type="SUPFAM" id="SSF47473">
    <property type="entry name" value="EF-hand"/>
    <property type="match status" value="1"/>
</dbReference>
<name>A0AA36N346_9DINO</name>
<dbReference type="CDD" id="cd02325">
    <property type="entry name" value="R3H"/>
    <property type="match status" value="2"/>
</dbReference>
<evidence type="ECO:0000256" key="1">
    <source>
        <dbReference type="SAM" id="MobiDB-lite"/>
    </source>
</evidence>
<dbReference type="Gene3D" id="3.30.1370.50">
    <property type="entry name" value="R3H-like domain"/>
    <property type="match status" value="1"/>
</dbReference>
<dbReference type="SUPFAM" id="SSF82708">
    <property type="entry name" value="R3H domain"/>
    <property type="match status" value="1"/>
</dbReference>
<sequence length="849" mass="93345">MRPADAPISVSAAVEAPRLGFVAFAEQLVEKCGSLARAFAYFDYNRTGKVTRSRWDSALSTLHIDLQELCGLPSKQVFKMIDCLNGRAKGEVRLDEWNQFFQKQLQAPGAHSAPQQMPAAQRKWLPERECGIQRRRRWERGARRGALQGVGCRCSGGDSACFGWSWLASDVQEAFEGADGSDVQEAFEGDRSREVPQSFEAPEVLDVRPEEVRSEPTARLEAALPSPEVPEGQSDGKTQGEGEVISEKEDGTADAGQVARPDVPDAKGASEEHPSEATQPDETGDQSGRRSSVPTTAEESGSPETAHDEDVASDSGEEGNLLGDEEELLKPRTTTRTFLEESGQVSEALQQALRSVGALGAFGAGGGADGGDGGGVELSELTEEELHAVALHEELHSDLKQLDLAGKDALAYLLIARFGSLKRAFKWFDGNRSGKVSRVVWDSGIVMLHIDLEQLTGFKRSEVFHIMDRDPESGYISWKKWTKKFFSALNEEDMAKYMQEKAEEKGTLAQRARVKTIELTTKAKKATRRRRGSGPRKKLSLTGDGQSMRKREEEDWDDEFLVRHDQQEDDFRQRALENLQELVRGEAMSYADERFVKVSEDDAAVEGGEGPEEFPDLTPEEKCKLVEEVADELGLWRLPRVAAPKTLKRSATTALAASGSETVLVCHLHNFVAETDAQLQQLQGTCGSLEFPPSLTQIQRVVVHALAADRGLTTVSEGSGPARRLVAYDTGDFVRDLARMLEDLKPGQSKVLPDKLSPAQRRLVHTMAMEIGLTVRSQGVSGLEVANLKEFRSGIESQLMKLAPGEVRTFPSTLSDQESGRWWRKQPCTWASQLIPKEGGPPDTSVWGT</sequence>
<feature type="compositionally biased region" description="Basic and acidic residues" evidence="1">
    <location>
        <begin position="205"/>
        <end position="218"/>
    </location>
</feature>
<comment type="caution">
    <text evidence="3">The sequence shown here is derived from an EMBL/GenBank/DDBJ whole genome shotgun (WGS) entry which is preliminary data.</text>
</comment>
<dbReference type="InterPro" id="IPR001374">
    <property type="entry name" value="R3H_dom"/>
</dbReference>
<dbReference type="Proteomes" id="UP001178507">
    <property type="component" value="Unassembled WGS sequence"/>
</dbReference>
<dbReference type="InterPro" id="IPR011992">
    <property type="entry name" value="EF-hand-dom_pair"/>
</dbReference>
<gene>
    <name evidence="3" type="ORF">EVOR1521_LOCUS20972</name>
</gene>
<reference evidence="3" key="1">
    <citation type="submission" date="2023-08" db="EMBL/GenBank/DDBJ databases">
        <authorList>
            <person name="Chen Y."/>
            <person name="Shah S."/>
            <person name="Dougan E. K."/>
            <person name="Thang M."/>
            <person name="Chan C."/>
        </authorList>
    </citation>
    <scope>NUCLEOTIDE SEQUENCE</scope>
</reference>
<evidence type="ECO:0000259" key="2">
    <source>
        <dbReference type="PROSITE" id="PS51061"/>
    </source>
</evidence>
<dbReference type="AlphaFoldDB" id="A0AA36N346"/>
<keyword evidence="4" id="KW-1185">Reference proteome</keyword>
<dbReference type="EMBL" id="CAUJNA010003244">
    <property type="protein sequence ID" value="CAJ1396830.1"/>
    <property type="molecule type" value="Genomic_DNA"/>
</dbReference>
<dbReference type="GO" id="GO:0003676">
    <property type="term" value="F:nucleic acid binding"/>
    <property type="evidence" value="ECO:0007669"/>
    <property type="project" value="UniProtKB-UniRule"/>
</dbReference>
<feature type="compositionally biased region" description="Polar residues" evidence="1">
    <location>
        <begin position="276"/>
        <end position="303"/>
    </location>
</feature>